<dbReference type="SUPFAM" id="SSF51126">
    <property type="entry name" value="Pectin lyase-like"/>
    <property type="match status" value="1"/>
</dbReference>
<evidence type="ECO:0000256" key="1">
    <source>
        <dbReference type="SAM" id="MobiDB-lite"/>
    </source>
</evidence>
<organism evidence="3 4">
    <name type="scientific">Paramuricea clavata</name>
    <name type="common">Red gorgonian</name>
    <name type="synonym">Violescent sea-whip</name>
    <dbReference type="NCBI Taxonomy" id="317549"/>
    <lineage>
        <taxon>Eukaryota</taxon>
        <taxon>Metazoa</taxon>
        <taxon>Cnidaria</taxon>
        <taxon>Anthozoa</taxon>
        <taxon>Octocorallia</taxon>
        <taxon>Malacalcyonacea</taxon>
        <taxon>Plexauridae</taxon>
        <taxon>Paramuricea</taxon>
    </lineage>
</organism>
<keyword evidence="2" id="KW-1133">Transmembrane helix</keyword>
<feature type="transmembrane region" description="Helical" evidence="2">
    <location>
        <begin position="842"/>
        <end position="865"/>
    </location>
</feature>
<feature type="compositionally biased region" description="Polar residues" evidence="1">
    <location>
        <begin position="78"/>
        <end position="87"/>
    </location>
</feature>
<feature type="transmembrane region" description="Helical" evidence="2">
    <location>
        <begin position="610"/>
        <end position="630"/>
    </location>
</feature>
<proteinExistence type="predicted"/>
<dbReference type="InterPro" id="IPR012334">
    <property type="entry name" value="Pectin_lyas_fold"/>
</dbReference>
<dbReference type="AlphaFoldDB" id="A0A6S7HT19"/>
<dbReference type="InterPro" id="IPR011050">
    <property type="entry name" value="Pectin_lyase_fold/virulence"/>
</dbReference>
<dbReference type="Proteomes" id="UP001152795">
    <property type="component" value="Unassembled WGS sequence"/>
</dbReference>
<evidence type="ECO:0000313" key="4">
    <source>
        <dbReference type="Proteomes" id="UP001152795"/>
    </source>
</evidence>
<dbReference type="PANTHER" id="PTHR11319:SF35">
    <property type="entry name" value="OUTER MEMBRANE PROTEIN PMPC-RELATED"/>
    <property type="match status" value="1"/>
</dbReference>
<dbReference type="PANTHER" id="PTHR11319">
    <property type="entry name" value="G PROTEIN-COUPLED RECEPTOR-RELATED"/>
    <property type="match status" value="1"/>
</dbReference>
<feature type="transmembrane region" description="Helical" evidence="2">
    <location>
        <begin position="727"/>
        <end position="746"/>
    </location>
</feature>
<dbReference type="Gene3D" id="2.160.20.10">
    <property type="entry name" value="Single-stranded right-handed beta-helix, Pectin lyase-like"/>
    <property type="match status" value="1"/>
</dbReference>
<evidence type="ECO:0000313" key="3">
    <source>
        <dbReference type="EMBL" id="CAB3997711.1"/>
    </source>
</evidence>
<feature type="transmembrane region" description="Helical" evidence="2">
    <location>
        <begin position="811"/>
        <end position="830"/>
    </location>
</feature>
<name>A0A6S7HT19_PARCT</name>
<feature type="transmembrane region" description="Helical" evidence="2">
    <location>
        <begin position="697"/>
        <end position="715"/>
    </location>
</feature>
<feature type="transmembrane region" description="Helical" evidence="2">
    <location>
        <begin position="498"/>
        <end position="517"/>
    </location>
</feature>
<reference evidence="3" key="1">
    <citation type="submission" date="2020-04" db="EMBL/GenBank/DDBJ databases">
        <authorList>
            <person name="Alioto T."/>
            <person name="Alioto T."/>
            <person name="Gomez Garrido J."/>
        </authorList>
    </citation>
    <scope>NUCLEOTIDE SEQUENCE</scope>
    <source>
        <strain evidence="3">A484AB</strain>
    </source>
</reference>
<comment type="caution">
    <text evidence="3">The sequence shown here is derived from an EMBL/GenBank/DDBJ whole genome shotgun (WGS) entry which is preliminary data.</text>
</comment>
<feature type="transmembrane region" description="Helical" evidence="2">
    <location>
        <begin position="877"/>
        <end position="902"/>
    </location>
</feature>
<keyword evidence="2" id="KW-0812">Transmembrane</keyword>
<gene>
    <name evidence="3" type="ORF">PACLA_8A077029</name>
</gene>
<accession>A0A6S7HT19</accession>
<feature type="transmembrane region" description="Helical" evidence="2">
    <location>
        <begin position="783"/>
        <end position="804"/>
    </location>
</feature>
<feature type="region of interest" description="Disordered" evidence="1">
    <location>
        <begin position="56"/>
        <end position="95"/>
    </location>
</feature>
<dbReference type="SMART" id="SM00710">
    <property type="entry name" value="PbH1"/>
    <property type="match status" value="5"/>
</dbReference>
<protein>
    <submittedName>
        <fullName evidence="3">Uncharacterized protein</fullName>
    </submittedName>
</protein>
<evidence type="ECO:0000256" key="2">
    <source>
        <dbReference type="SAM" id="Phobius"/>
    </source>
</evidence>
<dbReference type="OrthoDB" id="5956805at2759"/>
<keyword evidence="2" id="KW-0472">Membrane</keyword>
<dbReference type="InterPro" id="IPR006626">
    <property type="entry name" value="PbH1"/>
</dbReference>
<dbReference type="EMBL" id="CACRXK020003168">
    <property type="protein sequence ID" value="CAB3997711.1"/>
    <property type="molecule type" value="Genomic_DNA"/>
</dbReference>
<keyword evidence="4" id="KW-1185">Reference proteome</keyword>
<sequence length="943" mass="105053">MSHCGAQICVMFRYLDEYVSSVKGQDSSNWPIADIGKSTKLWNDGLVESKEAAFVESNTDEPTNFGSTTGFSGTGGTLDQSPSSNRGESFLEPNAPGLKTMNEVVDLENSTFLKKVRSLILDNNKASKSNRKGRFESERGKINAGNSELPTLSALEDGEIFESGLLIEDCEFRNNTGFVSSNAALEVHSEPYISLGGNFIAHLLVRRCVFIGNVAEGGTGALYVAVNMRVNISNSTFHNNAGSASGAINFRGTTLVIQNCTLDSNSGGYAFYTQATGSVRLTKQGTALIQDSRVIQRNIVQAVSNVRTYHSSLALSSDSFDNIVLSNSVIKCQWSPSLEKVVVLEVAHTKHFVLKDGASIECPLGYEIKRRTISESEQSFECDLCAMGSYSVGRGIYRYNRNHSVECLLCPYGARCTKGLEALPNFWGYKIQNNPPTIQFSRCPMGYCCQAKGGRKGCVPYDTCNSGRHGRLCGTCLPGFTETLFTSSCRKSEKCNDYWFWPIAVIFVLGFTLYLIIEPDIPATLYRSITWFRSNPPQVAEPDSPSQSGLERIVFFYYQAIDILTVQSSNNIVWDNHFTQFTVGLFNFDTRLNREGFACPFPGLNPVSKFLFHTLGVFSVLFAIPLIFLLHKTMSLCFPFRSAENGVYLSALLKNVFLGYTVLARNSLTLLHCVTVEGVNCLFVNCNIECYTWWQKLIGTLVLIYFLPFVLVLFFGAKKLYRRHITVAHFFFACLFPVPFLSYWFLNRRHLGEEIVPDTGGQTAITSVLIGSYRIPDHVSPGAIYWESVMIGRMLLLILAAILVKDPFLSSLALLLLCIINFSLHIYVLPFERVLHNRAESISLFCLVLMAVFNLPFMAYLSEGVLPAGPMSHVMDVFMWCQVVLVGFLPLICVLLFFVAIFSQFARLMFYLTKGIRFAFSCLASSRCFGRNRPQGELDDPLM</sequence>